<comment type="caution">
    <text evidence="1">The sequence shown here is derived from an EMBL/GenBank/DDBJ whole genome shotgun (WGS) entry which is preliminary data.</text>
</comment>
<dbReference type="Pfam" id="PF08973">
    <property type="entry name" value="TM1506"/>
    <property type="match status" value="1"/>
</dbReference>
<protein>
    <submittedName>
        <fullName evidence="1">Uncharacterized protein</fullName>
    </submittedName>
</protein>
<dbReference type="Gene3D" id="3.40.140.30">
    <property type="entry name" value="Hypothetical protein TM1506"/>
    <property type="match status" value="1"/>
</dbReference>
<feature type="non-terminal residue" evidence="1">
    <location>
        <position position="1"/>
    </location>
</feature>
<proteinExistence type="predicted"/>
<evidence type="ECO:0000313" key="1">
    <source>
        <dbReference type="EMBL" id="GAI22998.1"/>
    </source>
</evidence>
<reference evidence="1" key="1">
    <citation type="journal article" date="2014" name="Front. Microbiol.">
        <title>High frequency of phylogenetically diverse reductive dehalogenase-homologous genes in deep subseafloor sedimentary metagenomes.</title>
        <authorList>
            <person name="Kawai M."/>
            <person name="Futagami T."/>
            <person name="Toyoda A."/>
            <person name="Takaki Y."/>
            <person name="Nishi S."/>
            <person name="Hori S."/>
            <person name="Arai W."/>
            <person name="Tsubouchi T."/>
            <person name="Morono Y."/>
            <person name="Uchiyama I."/>
            <person name="Ito T."/>
            <person name="Fujiyama A."/>
            <person name="Inagaki F."/>
            <person name="Takami H."/>
        </authorList>
    </citation>
    <scope>NUCLEOTIDE SEQUENCE</scope>
    <source>
        <strain evidence="1">Expedition CK06-06</strain>
    </source>
</reference>
<gene>
    <name evidence="1" type="ORF">S06H3_27699</name>
</gene>
<name>X1LVC3_9ZZZZ</name>
<organism evidence="1">
    <name type="scientific">marine sediment metagenome</name>
    <dbReference type="NCBI Taxonomy" id="412755"/>
    <lineage>
        <taxon>unclassified sequences</taxon>
        <taxon>metagenomes</taxon>
        <taxon>ecological metagenomes</taxon>
    </lineage>
</organism>
<sequence>YHFTEVVPYIRNRSGQGMCPMEKSSLHKTPEEFYKAVSK</sequence>
<dbReference type="InterPro" id="IPR015067">
    <property type="entry name" value="DUF1893_TM1506-like"/>
</dbReference>
<accession>X1LVC3</accession>
<dbReference type="InterPro" id="IPR037081">
    <property type="entry name" value="Hyp_TM1506"/>
</dbReference>
<dbReference type="EMBL" id="BARV01016091">
    <property type="protein sequence ID" value="GAI22998.1"/>
    <property type="molecule type" value="Genomic_DNA"/>
</dbReference>
<dbReference type="AlphaFoldDB" id="X1LVC3"/>